<dbReference type="GO" id="GO:0046047">
    <property type="term" value="P:TTP catabolic process"/>
    <property type="evidence" value="ECO:0007669"/>
    <property type="project" value="TreeGrafter"/>
</dbReference>
<dbReference type="GO" id="GO:0008168">
    <property type="term" value="F:methyltransferase activity"/>
    <property type="evidence" value="ECO:0007669"/>
    <property type="project" value="UniProtKB-KW"/>
</dbReference>
<proteinExistence type="predicted"/>
<name>A0A1H7JRR8_9FIRM</name>
<dbReference type="GO" id="GO:0047429">
    <property type="term" value="F:nucleoside triphosphate diphosphatase activity"/>
    <property type="evidence" value="ECO:0007669"/>
    <property type="project" value="TreeGrafter"/>
</dbReference>
<feature type="domain" description="NTP pyrophosphohydrolase MazG-like" evidence="1">
    <location>
        <begin position="36"/>
        <end position="113"/>
    </location>
</feature>
<dbReference type="Pfam" id="PF03819">
    <property type="entry name" value="MazG"/>
    <property type="match status" value="1"/>
</dbReference>
<dbReference type="InterPro" id="IPR004518">
    <property type="entry name" value="MazG-like_dom"/>
</dbReference>
<dbReference type="eggNOG" id="COG3956">
    <property type="taxonomic scope" value="Bacteria"/>
</dbReference>
<dbReference type="InterPro" id="IPR048015">
    <property type="entry name" value="NTP-PPase_MazG-like_N"/>
</dbReference>
<dbReference type="GO" id="GO:0006203">
    <property type="term" value="P:dGTP catabolic process"/>
    <property type="evidence" value="ECO:0007669"/>
    <property type="project" value="TreeGrafter"/>
</dbReference>
<dbReference type="Gene3D" id="1.10.287.1080">
    <property type="entry name" value="MazG-like"/>
    <property type="match status" value="1"/>
</dbReference>
<dbReference type="GO" id="GO:0032259">
    <property type="term" value="P:methylation"/>
    <property type="evidence" value="ECO:0007669"/>
    <property type="project" value="UniProtKB-KW"/>
</dbReference>
<dbReference type="AlphaFoldDB" id="A0A1H7JRR8"/>
<keyword evidence="2" id="KW-0489">Methyltransferase</keyword>
<dbReference type="SUPFAM" id="SSF101386">
    <property type="entry name" value="all-alpha NTP pyrophosphatases"/>
    <property type="match status" value="1"/>
</dbReference>
<dbReference type="GO" id="GO:0046061">
    <property type="term" value="P:dATP catabolic process"/>
    <property type="evidence" value="ECO:0007669"/>
    <property type="project" value="TreeGrafter"/>
</dbReference>
<dbReference type="GO" id="GO:0046052">
    <property type="term" value="P:UTP catabolic process"/>
    <property type="evidence" value="ECO:0007669"/>
    <property type="project" value="TreeGrafter"/>
</dbReference>
<dbReference type="InterPro" id="IPR011551">
    <property type="entry name" value="NTP_PyrPHydrolase_MazG"/>
</dbReference>
<keyword evidence="2" id="KW-0808">Transferase</keyword>
<gene>
    <name evidence="2" type="ORF">SAMN02910377_01782</name>
</gene>
<reference evidence="3" key="1">
    <citation type="submission" date="2016-10" db="EMBL/GenBank/DDBJ databases">
        <authorList>
            <person name="Varghese N."/>
        </authorList>
    </citation>
    <scope>NUCLEOTIDE SEQUENCE [LARGE SCALE GENOMIC DNA]</scope>
    <source>
        <strain evidence="3">ACV-9</strain>
    </source>
</reference>
<evidence type="ECO:0000313" key="2">
    <source>
        <dbReference type="EMBL" id="SEK77016.1"/>
    </source>
</evidence>
<dbReference type="GO" id="GO:0006950">
    <property type="term" value="P:response to stress"/>
    <property type="evidence" value="ECO:0007669"/>
    <property type="project" value="UniProtKB-ARBA"/>
</dbReference>
<dbReference type="Proteomes" id="UP000182321">
    <property type="component" value="Unassembled WGS sequence"/>
</dbReference>
<dbReference type="GO" id="GO:0046081">
    <property type="term" value="P:dUTP catabolic process"/>
    <property type="evidence" value="ECO:0007669"/>
    <property type="project" value="TreeGrafter"/>
</dbReference>
<organism evidence="2 3">
    <name type="scientific">Pseudobutyrivibrio ruminis</name>
    <dbReference type="NCBI Taxonomy" id="46206"/>
    <lineage>
        <taxon>Bacteria</taxon>
        <taxon>Bacillati</taxon>
        <taxon>Bacillota</taxon>
        <taxon>Clostridia</taxon>
        <taxon>Lachnospirales</taxon>
        <taxon>Lachnospiraceae</taxon>
        <taxon>Pseudobutyrivibrio</taxon>
    </lineage>
</organism>
<dbReference type="PANTHER" id="PTHR30522:SF0">
    <property type="entry name" value="NUCLEOSIDE TRIPHOSPHATE PYROPHOSPHOHYDROLASE"/>
    <property type="match status" value="1"/>
</dbReference>
<keyword evidence="3" id="KW-1185">Reference proteome</keyword>
<dbReference type="CDD" id="cd11528">
    <property type="entry name" value="NTP-PPase_MazG_Nterm"/>
    <property type="match status" value="1"/>
</dbReference>
<protein>
    <submittedName>
        <fullName evidence="2">Tetrapyrrole methylase family protein / MazG family protein</fullName>
    </submittedName>
</protein>
<dbReference type="EMBL" id="FNZX01000010">
    <property type="protein sequence ID" value="SEK77016.1"/>
    <property type="molecule type" value="Genomic_DNA"/>
</dbReference>
<accession>A0A1H7JRR8</accession>
<sequence length="167" mass="19164">MTKSKRMGIGMAEINRLKEIVETLRSENGCPWDRVQTHESLKPECIEEAAEVINGINNYTKTGDAENLKEELGDLLLQIMFHSVIAEEEGLFTFDDVAKTVSEKMVRRHPHVFAGVTYNSKEEQHAAWEKIKKAEKAGKEWHADYLPEAFEEAKELIEKAKERKGYK</sequence>
<evidence type="ECO:0000259" key="1">
    <source>
        <dbReference type="Pfam" id="PF03819"/>
    </source>
</evidence>
<dbReference type="PANTHER" id="PTHR30522">
    <property type="entry name" value="NUCLEOSIDE TRIPHOSPHATE PYROPHOSPHOHYDROLASE"/>
    <property type="match status" value="1"/>
</dbReference>
<evidence type="ECO:0000313" key="3">
    <source>
        <dbReference type="Proteomes" id="UP000182321"/>
    </source>
</evidence>
<dbReference type="FunFam" id="1.10.287.1080:FF:000001">
    <property type="entry name" value="Nucleoside triphosphate pyrophosphohydrolase"/>
    <property type="match status" value="1"/>
</dbReference>
<dbReference type="GO" id="GO:0046076">
    <property type="term" value="P:dTTP catabolic process"/>
    <property type="evidence" value="ECO:0007669"/>
    <property type="project" value="TreeGrafter"/>
</dbReference>